<dbReference type="AlphaFoldDB" id="A0A5B2VHL8"/>
<dbReference type="PANTHER" id="PTHR45228">
    <property type="entry name" value="CYCLIC DI-GMP PHOSPHODIESTERASE TM_0186-RELATED"/>
    <property type="match status" value="1"/>
</dbReference>
<dbReference type="PANTHER" id="PTHR45228:SF1">
    <property type="entry name" value="CYCLIC DI-GMP PHOSPHODIESTERASE TM_0186"/>
    <property type="match status" value="1"/>
</dbReference>
<proteinExistence type="predicted"/>
<reference evidence="2 3" key="1">
    <citation type="submission" date="2019-09" db="EMBL/GenBank/DDBJ databases">
        <title>Salinarimonas rosea gen. nov., sp. nov., a new member of the a-2 subgroup of the Proteobacteria.</title>
        <authorList>
            <person name="Liu J."/>
        </authorList>
    </citation>
    <scope>NUCLEOTIDE SEQUENCE [LARGE SCALE GENOMIC DNA]</scope>
    <source>
        <strain evidence="2 3">BN140002</strain>
    </source>
</reference>
<evidence type="ECO:0000313" key="2">
    <source>
        <dbReference type="EMBL" id="KAA2238098.1"/>
    </source>
</evidence>
<sequence>MSLRARGPLLPLLYIAAPEAARARVAALENGASDVAVWPCATVEIETRLHRFLALEACALALRRERAWTERQTERMNDQIEQVQEEIILRLTRAGGYRDRETGDHILRMARLCELIALELGFSAETSRFLYLAAQMHDVGKIGVPDAVLQKPGPLTAEERAVMESHTEIGREILRGSAFPLIQAAEFIAATHHERWDGTGYPNGLRGKDIPVAGRIAAVADVFDALTSNRAYKRSWSIEDARDALLRERGGHFDPDCVDALLRRFTEARGIVEFAEAA</sequence>
<dbReference type="Pfam" id="PF13487">
    <property type="entry name" value="HD_5"/>
    <property type="match status" value="1"/>
</dbReference>
<dbReference type="CDD" id="cd00077">
    <property type="entry name" value="HDc"/>
    <property type="match status" value="1"/>
</dbReference>
<keyword evidence="3" id="KW-1185">Reference proteome</keyword>
<dbReference type="PROSITE" id="PS51832">
    <property type="entry name" value="HD_GYP"/>
    <property type="match status" value="1"/>
</dbReference>
<dbReference type="SUPFAM" id="SSF109604">
    <property type="entry name" value="HD-domain/PDEase-like"/>
    <property type="match status" value="1"/>
</dbReference>
<dbReference type="GO" id="GO:0008081">
    <property type="term" value="F:phosphoric diester hydrolase activity"/>
    <property type="evidence" value="ECO:0007669"/>
    <property type="project" value="UniProtKB-ARBA"/>
</dbReference>
<dbReference type="Gene3D" id="1.10.3210.10">
    <property type="entry name" value="Hypothetical protein af1432"/>
    <property type="match status" value="1"/>
</dbReference>
<dbReference type="Proteomes" id="UP000323142">
    <property type="component" value="Unassembled WGS sequence"/>
</dbReference>
<gene>
    <name evidence="2" type="ORF">F0L46_07155</name>
</gene>
<dbReference type="EMBL" id="VUOA01000016">
    <property type="protein sequence ID" value="KAA2238098.1"/>
    <property type="molecule type" value="Genomic_DNA"/>
</dbReference>
<evidence type="ECO:0000259" key="1">
    <source>
        <dbReference type="PROSITE" id="PS51832"/>
    </source>
</evidence>
<evidence type="ECO:0000313" key="3">
    <source>
        <dbReference type="Proteomes" id="UP000323142"/>
    </source>
</evidence>
<dbReference type="InterPro" id="IPR052020">
    <property type="entry name" value="Cyclic_di-GMP/3'3'-cGAMP_PDE"/>
</dbReference>
<dbReference type="OrthoDB" id="9802066at2"/>
<dbReference type="InterPro" id="IPR037522">
    <property type="entry name" value="HD_GYP_dom"/>
</dbReference>
<name>A0A5B2VHL8_9HYPH</name>
<accession>A0A5B2VHL8</accession>
<organism evidence="2 3">
    <name type="scientific">Salinarimonas soli</name>
    <dbReference type="NCBI Taxonomy" id="1638099"/>
    <lineage>
        <taxon>Bacteria</taxon>
        <taxon>Pseudomonadati</taxon>
        <taxon>Pseudomonadota</taxon>
        <taxon>Alphaproteobacteria</taxon>
        <taxon>Hyphomicrobiales</taxon>
        <taxon>Salinarimonadaceae</taxon>
        <taxon>Salinarimonas</taxon>
    </lineage>
</organism>
<protein>
    <submittedName>
        <fullName evidence="2">HD domain-containing protein</fullName>
    </submittedName>
</protein>
<comment type="caution">
    <text evidence="2">The sequence shown here is derived from an EMBL/GenBank/DDBJ whole genome shotgun (WGS) entry which is preliminary data.</text>
</comment>
<dbReference type="SMART" id="SM00471">
    <property type="entry name" value="HDc"/>
    <property type="match status" value="1"/>
</dbReference>
<dbReference type="InterPro" id="IPR003607">
    <property type="entry name" value="HD/PDEase_dom"/>
</dbReference>
<feature type="domain" description="HD-GYP" evidence="1">
    <location>
        <begin position="80"/>
        <end position="277"/>
    </location>
</feature>
<reference evidence="2 3" key="2">
    <citation type="submission" date="2019-09" db="EMBL/GenBank/DDBJ databases">
        <authorList>
            <person name="Jin C."/>
        </authorList>
    </citation>
    <scope>NUCLEOTIDE SEQUENCE [LARGE SCALE GENOMIC DNA]</scope>
    <source>
        <strain evidence="2 3">BN140002</strain>
    </source>
</reference>